<dbReference type="GO" id="GO:0008237">
    <property type="term" value="F:metallopeptidase activity"/>
    <property type="evidence" value="ECO:0007669"/>
    <property type="project" value="InterPro"/>
</dbReference>
<dbReference type="GeneID" id="81389753"/>
<feature type="signal peptide" evidence="1">
    <location>
        <begin position="1"/>
        <end position="18"/>
    </location>
</feature>
<keyword evidence="3" id="KW-1185">Reference proteome</keyword>
<dbReference type="OrthoDB" id="412874at2759"/>
<dbReference type="AlphaFoldDB" id="A0A9W9KQI2"/>
<name>A0A9W9KQI2_9EURO</name>
<feature type="chain" id="PRO_5040840273" description="Lysine-specific metallo-endopeptidase domain-containing protein" evidence="1">
    <location>
        <begin position="19"/>
        <end position="298"/>
    </location>
</feature>
<evidence type="ECO:0000313" key="3">
    <source>
        <dbReference type="Proteomes" id="UP001141434"/>
    </source>
</evidence>
<gene>
    <name evidence="2" type="ORF">NUU61_000001</name>
</gene>
<reference evidence="2" key="2">
    <citation type="journal article" date="2023" name="IMA Fungus">
        <title>Comparative genomic study of the Penicillium genus elucidates a diverse pangenome and 15 lateral gene transfer events.</title>
        <authorList>
            <person name="Petersen C."/>
            <person name="Sorensen T."/>
            <person name="Nielsen M.R."/>
            <person name="Sondergaard T.E."/>
            <person name="Sorensen J.L."/>
            <person name="Fitzpatrick D.A."/>
            <person name="Frisvad J.C."/>
            <person name="Nielsen K.L."/>
        </authorList>
    </citation>
    <scope>NUCLEOTIDE SEQUENCE</scope>
    <source>
        <strain evidence="2">IBT 34128</strain>
    </source>
</reference>
<dbReference type="EMBL" id="JAPMSZ010000001">
    <property type="protein sequence ID" value="KAJ5114242.1"/>
    <property type="molecule type" value="Genomic_DNA"/>
</dbReference>
<evidence type="ECO:0000256" key="1">
    <source>
        <dbReference type="SAM" id="SignalP"/>
    </source>
</evidence>
<reference evidence="2" key="1">
    <citation type="submission" date="2022-11" db="EMBL/GenBank/DDBJ databases">
        <authorList>
            <person name="Petersen C."/>
        </authorList>
    </citation>
    <scope>NUCLEOTIDE SEQUENCE</scope>
    <source>
        <strain evidence="2">IBT 34128</strain>
    </source>
</reference>
<protein>
    <recommendedName>
        <fullName evidence="4">Lysine-specific metallo-endopeptidase domain-containing protein</fullName>
    </recommendedName>
</protein>
<dbReference type="InterPro" id="IPR024079">
    <property type="entry name" value="MetalloPept_cat_dom_sf"/>
</dbReference>
<accession>A0A9W9KQI2</accession>
<comment type="caution">
    <text evidence="2">The sequence shown here is derived from an EMBL/GenBank/DDBJ whole genome shotgun (WGS) entry which is preliminary data.</text>
</comment>
<evidence type="ECO:0000313" key="2">
    <source>
        <dbReference type="EMBL" id="KAJ5114242.1"/>
    </source>
</evidence>
<evidence type="ECO:0008006" key="4">
    <source>
        <dbReference type="Google" id="ProtNLM"/>
    </source>
</evidence>
<dbReference type="Proteomes" id="UP001141434">
    <property type="component" value="Unassembled WGS sequence"/>
</dbReference>
<organism evidence="2 3">
    <name type="scientific">Penicillium alfredii</name>
    <dbReference type="NCBI Taxonomy" id="1506179"/>
    <lineage>
        <taxon>Eukaryota</taxon>
        <taxon>Fungi</taxon>
        <taxon>Dikarya</taxon>
        <taxon>Ascomycota</taxon>
        <taxon>Pezizomycotina</taxon>
        <taxon>Eurotiomycetes</taxon>
        <taxon>Eurotiomycetidae</taxon>
        <taxon>Eurotiales</taxon>
        <taxon>Aspergillaceae</taxon>
        <taxon>Penicillium</taxon>
    </lineage>
</organism>
<proteinExistence type="predicted"/>
<keyword evidence="1" id="KW-0732">Signal</keyword>
<dbReference type="RefSeq" id="XP_056515435.1">
    <property type="nucleotide sequence ID" value="XM_056650585.1"/>
</dbReference>
<dbReference type="Gene3D" id="3.40.390.10">
    <property type="entry name" value="Collagenase (Catalytic Domain)"/>
    <property type="match status" value="1"/>
</dbReference>
<sequence>MRLSFILALVHWLSPLLAWGSPDLVKLDKLFWSLPSGHTGSCMDHDMETIIQEASIHINKAGYLLNFLMNGRVKNSQLSINALNLASEYFGIDYEEEDDCVLAITWGLDAENRLDVKGLYIAKSLSPQKDGVYQYQKVKFATGGPKAGPDTKYCVSTTGGEMTTASVTQLPRLLVLCKKLFTLKTLPQAREEAEKLMKTNDPYIDDCETRASHLVHELMHMVNSRIVDVPVRENGVIKSVYGPAMCKKLARQKFDETWGRKATDNADNYRLFALGATFKNVNWWPQGYAVNVEGESDN</sequence>